<dbReference type="Proteomes" id="UP000789920">
    <property type="component" value="Unassembled WGS sequence"/>
</dbReference>
<proteinExistence type="predicted"/>
<comment type="caution">
    <text evidence="1">The sequence shown here is derived from an EMBL/GenBank/DDBJ whole genome shotgun (WGS) entry which is preliminary data.</text>
</comment>
<gene>
    <name evidence="1" type="ORF">RPERSI_LOCUS8275</name>
</gene>
<feature type="non-terminal residue" evidence="1">
    <location>
        <position position="1"/>
    </location>
</feature>
<evidence type="ECO:0000313" key="2">
    <source>
        <dbReference type="Proteomes" id="UP000789920"/>
    </source>
</evidence>
<accession>A0ACA9NJB2</accession>
<organism evidence="1 2">
    <name type="scientific">Racocetra persica</name>
    <dbReference type="NCBI Taxonomy" id="160502"/>
    <lineage>
        <taxon>Eukaryota</taxon>
        <taxon>Fungi</taxon>
        <taxon>Fungi incertae sedis</taxon>
        <taxon>Mucoromycota</taxon>
        <taxon>Glomeromycotina</taxon>
        <taxon>Glomeromycetes</taxon>
        <taxon>Diversisporales</taxon>
        <taxon>Gigasporaceae</taxon>
        <taxon>Racocetra</taxon>
    </lineage>
</organism>
<protein>
    <submittedName>
        <fullName evidence="1">33077_t:CDS:1</fullName>
    </submittedName>
</protein>
<evidence type="ECO:0000313" key="1">
    <source>
        <dbReference type="EMBL" id="CAG8661046.1"/>
    </source>
</evidence>
<sequence>VAETNIVEVEDVEEVDVAKTDVVEVENIEEVDVVEEVNVVEDL</sequence>
<name>A0ACA9NJB2_9GLOM</name>
<keyword evidence="2" id="KW-1185">Reference proteome</keyword>
<reference evidence="1" key="1">
    <citation type="submission" date="2021-06" db="EMBL/GenBank/DDBJ databases">
        <authorList>
            <person name="Kallberg Y."/>
            <person name="Tangrot J."/>
            <person name="Rosling A."/>
        </authorList>
    </citation>
    <scope>NUCLEOTIDE SEQUENCE</scope>
    <source>
        <strain evidence="1">MA461A</strain>
    </source>
</reference>
<dbReference type="EMBL" id="CAJVQC010014822">
    <property type="protein sequence ID" value="CAG8661046.1"/>
    <property type="molecule type" value="Genomic_DNA"/>
</dbReference>
<feature type="non-terminal residue" evidence="1">
    <location>
        <position position="43"/>
    </location>
</feature>